<gene>
    <name evidence="1" type="ORF">TthHB5018_c24530</name>
</gene>
<geneLocation type="plasmid" evidence="1 2">
    <name>pHB5018c</name>
</geneLocation>
<sequence length="99" mass="10939">MPPTTPLSQVITLWVHKVFASLRKTIRSNLALFLSTLLTAPLDPTLSDLARRTPLPTLAQSRLNRLWRFLHHPTLQNPWALTGGKGENCVKASEDGEGG</sequence>
<evidence type="ECO:0000313" key="1">
    <source>
        <dbReference type="EMBL" id="BCP67519.1"/>
    </source>
</evidence>
<evidence type="ECO:0000313" key="2">
    <source>
        <dbReference type="Proteomes" id="UP000596099"/>
    </source>
</evidence>
<dbReference type="AlphaFoldDB" id="A0A7R7TG72"/>
<dbReference type="EMBL" id="AP024272">
    <property type="protein sequence ID" value="BCP67519.1"/>
    <property type="molecule type" value="Genomic_DNA"/>
</dbReference>
<proteinExistence type="predicted"/>
<name>A0A7R7TG72_THETH</name>
<dbReference type="Proteomes" id="UP000596099">
    <property type="component" value="Plasmid pHB5018c"/>
</dbReference>
<keyword evidence="1" id="KW-0614">Plasmid</keyword>
<accession>A0A7R7TG72</accession>
<protein>
    <submittedName>
        <fullName evidence="1">Uncharacterized protein</fullName>
    </submittedName>
</protein>
<reference evidence="2" key="1">
    <citation type="submission" date="2021-01" db="EMBL/GenBank/DDBJ databases">
        <title>Complete Genome Sequence of Thermus thermophilus Strain HB5018, Isolated from Mine Onsen Hot Spring.</title>
        <authorList>
            <person name="Miyazaki K."/>
            <person name="Moriya T."/>
            <person name="Nemoto N."/>
            <person name="Oshima T."/>
            <person name="Yura K."/>
            <person name="Bessho Y."/>
        </authorList>
    </citation>
    <scope>NUCLEOTIDE SEQUENCE [LARGE SCALE GENOMIC DNA]</scope>
    <source>
        <strain evidence="2">HB5018</strain>
        <plasmid evidence="2">pHB5018c</plasmid>
    </source>
</reference>
<organism evidence="1 2">
    <name type="scientific">Thermus thermophilus</name>
    <dbReference type="NCBI Taxonomy" id="274"/>
    <lineage>
        <taxon>Bacteria</taxon>
        <taxon>Thermotogati</taxon>
        <taxon>Deinococcota</taxon>
        <taxon>Deinococci</taxon>
        <taxon>Thermales</taxon>
        <taxon>Thermaceae</taxon>
        <taxon>Thermus</taxon>
    </lineage>
</organism>